<proteinExistence type="predicted"/>
<name>A0A9Q3EW76_9BASI</name>
<dbReference type="AlphaFoldDB" id="A0A9Q3EW76"/>
<accession>A0A9Q3EW76</accession>
<evidence type="ECO:0000313" key="3">
    <source>
        <dbReference type="Proteomes" id="UP000765509"/>
    </source>
</evidence>
<evidence type="ECO:0000256" key="1">
    <source>
        <dbReference type="SAM" id="MobiDB-lite"/>
    </source>
</evidence>
<reference evidence="2" key="1">
    <citation type="submission" date="2021-03" db="EMBL/GenBank/DDBJ databases">
        <title>Draft genome sequence of rust myrtle Austropuccinia psidii MF-1, a brazilian biotype.</title>
        <authorList>
            <person name="Quecine M.C."/>
            <person name="Pachon D.M.R."/>
            <person name="Bonatelli M.L."/>
            <person name="Correr F.H."/>
            <person name="Franceschini L.M."/>
            <person name="Leite T.F."/>
            <person name="Margarido G.R.A."/>
            <person name="Almeida C.A."/>
            <person name="Ferrarezi J.A."/>
            <person name="Labate C.A."/>
        </authorList>
    </citation>
    <scope>NUCLEOTIDE SEQUENCE</scope>
    <source>
        <strain evidence="2">MF-1</strain>
    </source>
</reference>
<gene>
    <name evidence="2" type="ORF">O181_065995</name>
</gene>
<organism evidence="2 3">
    <name type="scientific">Austropuccinia psidii MF-1</name>
    <dbReference type="NCBI Taxonomy" id="1389203"/>
    <lineage>
        <taxon>Eukaryota</taxon>
        <taxon>Fungi</taxon>
        <taxon>Dikarya</taxon>
        <taxon>Basidiomycota</taxon>
        <taxon>Pucciniomycotina</taxon>
        <taxon>Pucciniomycetes</taxon>
        <taxon>Pucciniales</taxon>
        <taxon>Sphaerophragmiaceae</taxon>
        <taxon>Austropuccinia</taxon>
    </lineage>
</organism>
<comment type="caution">
    <text evidence="2">The sequence shown here is derived from an EMBL/GenBank/DDBJ whole genome shotgun (WGS) entry which is preliminary data.</text>
</comment>
<feature type="compositionally biased region" description="Basic residues" evidence="1">
    <location>
        <begin position="101"/>
        <end position="131"/>
    </location>
</feature>
<protein>
    <submittedName>
        <fullName evidence="2">Uncharacterized protein</fullName>
    </submittedName>
</protein>
<sequence>MKESGQVSLYIAYFRILITRIQDWGERSNINVYRGGLESRLLNYFASHPGSIDSLKELMDITLELDTRYHERQKEKGGIQEKKPPVTRSNALSPHQDPYSKKPHHRKSKKGKNYQCFKHKPHVALLKKKNK</sequence>
<dbReference type="Proteomes" id="UP000765509">
    <property type="component" value="Unassembled WGS sequence"/>
</dbReference>
<dbReference type="OrthoDB" id="5582182at2759"/>
<feature type="compositionally biased region" description="Basic and acidic residues" evidence="1">
    <location>
        <begin position="71"/>
        <end position="84"/>
    </location>
</feature>
<keyword evidence="3" id="KW-1185">Reference proteome</keyword>
<dbReference type="EMBL" id="AVOT02032517">
    <property type="protein sequence ID" value="MBW0526280.1"/>
    <property type="molecule type" value="Genomic_DNA"/>
</dbReference>
<evidence type="ECO:0000313" key="2">
    <source>
        <dbReference type="EMBL" id="MBW0526280.1"/>
    </source>
</evidence>
<feature type="region of interest" description="Disordered" evidence="1">
    <location>
        <begin position="71"/>
        <end position="131"/>
    </location>
</feature>